<evidence type="ECO:0000313" key="1">
    <source>
        <dbReference type="EMBL" id="KAF0255751.1"/>
    </source>
</evidence>
<name>A0A7V8J5Q7_PSEPU</name>
<dbReference type="AlphaFoldDB" id="A0A7V8J5Q7"/>
<sequence length="79" mass="8768">MPEVLIGGIEYVPRAEIPELSDARLEQALKILTAYLYFDSSSRPMAMVLNTIRALSPELAKLAEDDSLAAYERMHGVES</sequence>
<dbReference type="RefSeq" id="WP_156858645.1">
    <property type="nucleotide sequence ID" value="NZ_WOWR01000005.1"/>
</dbReference>
<comment type="caution">
    <text evidence="1">The sequence shown here is derived from an EMBL/GenBank/DDBJ whole genome shotgun (WGS) entry which is preliminary data.</text>
</comment>
<dbReference type="Proteomes" id="UP000442695">
    <property type="component" value="Unassembled WGS sequence"/>
</dbReference>
<organism evidence="1 2">
    <name type="scientific">Pseudomonas putida</name>
    <name type="common">Arthrobacter siderocapsulatus</name>
    <dbReference type="NCBI Taxonomy" id="303"/>
    <lineage>
        <taxon>Bacteria</taxon>
        <taxon>Pseudomonadati</taxon>
        <taxon>Pseudomonadota</taxon>
        <taxon>Gammaproteobacteria</taxon>
        <taxon>Pseudomonadales</taxon>
        <taxon>Pseudomonadaceae</taxon>
        <taxon>Pseudomonas</taxon>
    </lineage>
</organism>
<dbReference type="EMBL" id="WOWR01000005">
    <property type="protein sequence ID" value="KAF0255751.1"/>
    <property type="molecule type" value="Genomic_DNA"/>
</dbReference>
<evidence type="ECO:0000313" key="2">
    <source>
        <dbReference type="Proteomes" id="UP000442695"/>
    </source>
</evidence>
<reference evidence="1 2" key="1">
    <citation type="submission" date="2019-12" db="EMBL/GenBank/DDBJ databases">
        <authorList>
            <person name="Woiski C."/>
        </authorList>
    </citation>
    <scope>NUCLEOTIDE SEQUENCE [LARGE SCALE GENOMIC DNA]</scope>
    <source>
        <strain evidence="1 2">BOE100</strain>
    </source>
</reference>
<gene>
    <name evidence="1" type="ORF">GN299_06580</name>
</gene>
<protein>
    <submittedName>
        <fullName evidence="1">Uncharacterized protein</fullName>
    </submittedName>
</protein>
<accession>A0A7V8J5Q7</accession>
<proteinExistence type="predicted"/>